<dbReference type="InterPro" id="IPR037522">
    <property type="entry name" value="HD_GYP_dom"/>
</dbReference>
<dbReference type="SUPFAM" id="SSF109604">
    <property type="entry name" value="HD-domain/PDEase-like"/>
    <property type="match status" value="1"/>
</dbReference>
<keyword evidence="3" id="KW-1185">Reference proteome</keyword>
<protein>
    <submittedName>
        <fullName evidence="2">HD-GYP domain-containing protein</fullName>
    </submittedName>
</protein>
<proteinExistence type="predicted"/>
<feature type="domain" description="HD-GYP" evidence="1">
    <location>
        <begin position="102"/>
        <end position="298"/>
    </location>
</feature>
<evidence type="ECO:0000313" key="3">
    <source>
        <dbReference type="Proteomes" id="UP000502248"/>
    </source>
</evidence>
<dbReference type="KEGG" id="cheb:HH215_00495"/>
<name>A0A7Z2VEP2_9BACL</name>
<dbReference type="NCBIfam" id="TIGR00277">
    <property type="entry name" value="HDIG"/>
    <property type="match status" value="1"/>
</dbReference>
<reference evidence="2 3" key="1">
    <citation type="submission" date="2020-04" db="EMBL/GenBank/DDBJ databases">
        <title>Genome sequencing of novel species.</title>
        <authorList>
            <person name="Heo J."/>
            <person name="Kim S.-J."/>
            <person name="Kim J.-S."/>
            <person name="Hong S.-B."/>
            <person name="Kwon S.-W."/>
        </authorList>
    </citation>
    <scope>NUCLEOTIDE SEQUENCE [LARGE SCALE GENOMIC DNA]</scope>
    <source>
        <strain evidence="2 3">MFER-1</strain>
    </source>
</reference>
<dbReference type="SMART" id="SM00471">
    <property type="entry name" value="HDc"/>
    <property type="match status" value="1"/>
</dbReference>
<gene>
    <name evidence="2" type="ORF">HH215_00495</name>
</gene>
<sequence length="340" mass="38339">MSDQPKAIFLPSGRILSRDLFNTHGVMILPAAHRLNEDDLNKLKDHGIDLEETDIEPLSVESKALLALEESVTTVQNIFQDIRQTGQIPVLDIRNEIMPAIVQSSEQVQVFPLLISMQAKDDYTYRHNIAVGAIASMLGRWVGLPENELAILTIGAILHDVGKMRIPELILNKKDKLSDEEFDIMKKHTVFGYEMIKSCVGLSHRSALIALQHHEREDGTGYPLGLRGNRIDYLSKIVAISDVFHALTSNRVYRNASPFYEILRQMYTGSLGNFDRHILQIFTKRLMNALVGCEVELTDGRTGKVVLINPVDPTRPLIQTNDDFIDLSKEIHLHMEQIIG</sequence>
<evidence type="ECO:0000313" key="2">
    <source>
        <dbReference type="EMBL" id="QJD81808.1"/>
    </source>
</evidence>
<dbReference type="CDD" id="cd00077">
    <property type="entry name" value="HDc"/>
    <property type="match status" value="1"/>
</dbReference>
<dbReference type="InterPro" id="IPR003607">
    <property type="entry name" value="HD/PDEase_dom"/>
</dbReference>
<dbReference type="InterPro" id="IPR006675">
    <property type="entry name" value="HDIG_dom"/>
</dbReference>
<dbReference type="Gene3D" id="1.10.3210.10">
    <property type="entry name" value="Hypothetical protein af1432"/>
    <property type="match status" value="1"/>
</dbReference>
<dbReference type="Pfam" id="PF13487">
    <property type="entry name" value="HD_5"/>
    <property type="match status" value="1"/>
</dbReference>
<dbReference type="EMBL" id="CP051680">
    <property type="protein sequence ID" value="QJD81808.1"/>
    <property type="molecule type" value="Genomic_DNA"/>
</dbReference>
<dbReference type="PANTHER" id="PTHR43155:SF2">
    <property type="entry name" value="CYCLIC DI-GMP PHOSPHODIESTERASE PA4108"/>
    <property type="match status" value="1"/>
</dbReference>
<dbReference type="AlphaFoldDB" id="A0A7Z2VEP2"/>
<dbReference type="PROSITE" id="PS51832">
    <property type="entry name" value="HD_GYP"/>
    <property type="match status" value="1"/>
</dbReference>
<evidence type="ECO:0000259" key="1">
    <source>
        <dbReference type="PROSITE" id="PS51832"/>
    </source>
</evidence>
<accession>A0A7Z2VEP2</accession>
<dbReference type="PANTHER" id="PTHR43155">
    <property type="entry name" value="CYCLIC DI-GMP PHOSPHODIESTERASE PA4108-RELATED"/>
    <property type="match status" value="1"/>
</dbReference>
<dbReference type="RefSeq" id="WP_169278114.1">
    <property type="nucleotide sequence ID" value="NZ_CP051680.1"/>
</dbReference>
<organism evidence="2 3">
    <name type="scientific">Cohnella herbarum</name>
    <dbReference type="NCBI Taxonomy" id="2728023"/>
    <lineage>
        <taxon>Bacteria</taxon>
        <taxon>Bacillati</taxon>
        <taxon>Bacillota</taxon>
        <taxon>Bacilli</taxon>
        <taxon>Bacillales</taxon>
        <taxon>Paenibacillaceae</taxon>
        <taxon>Cohnella</taxon>
    </lineage>
</organism>
<dbReference type="Proteomes" id="UP000502248">
    <property type="component" value="Chromosome"/>
</dbReference>